<comment type="subcellular location">
    <subcellularLocation>
        <location evidence="1">Cell membrane</location>
        <topology evidence="1">Multi-pass membrane protein</topology>
    </subcellularLocation>
</comment>
<keyword evidence="4 7" id="KW-0812">Transmembrane</keyword>
<gene>
    <name evidence="8" type="ORF">SAMN05444484_101342</name>
</gene>
<evidence type="ECO:0000256" key="3">
    <source>
        <dbReference type="ARBA" id="ARBA00022475"/>
    </source>
</evidence>
<dbReference type="PANTHER" id="PTHR30250">
    <property type="entry name" value="PST FAMILY PREDICTED COLANIC ACID TRANSPORTER"/>
    <property type="match status" value="1"/>
</dbReference>
<dbReference type="Pfam" id="PF13440">
    <property type="entry name" value="Polysacc_synt_3"/>
    <property type="match status" value="1"/>
</dbReference>
<evidence type="ECO:0000313" key="8">
    <source>
        <dbReference type="EMBL" id="SHL11121.1"/>
    </source>
</evidence>
<dbReference type="RefSeq" id="WP_068843634.1">
    <property type="nucleotide sequence ID" value="NZ_FRBT01000001.1"/>
</dbReference>
<dbReference type="Proteomes" id="UP000184028">
    <property type="component" value="Unassembled WGS sequence"/>
</dbReference>
<evidence type="ECO:0000256" key="1">
    <source>
        <dbReference type="ARBA" id="ARBA00004651"/>
    </source>
</evidence>
<feature type="transmembrane region" description="Helical" evidence="7">
    <location>
        <begin position="330"/>
        <end position="348"/>
    </location>
</feature>
<feature type="transmembrane region" description="Helical" evidence="7">
    <location>
        <begin position="445"/>
        <end position="464"/>
    </location>
</feature>
<feature type="transmembrane region" description="Helical" evidence="7">
    <location>
        <begin position="146"/>
        <end position="167"/>
    </location>
</feature>
<feature type="transmembrane region" description="Helical" evidence="7">
    <location>
        <begin position="173"/>
        <end position="193"/>
    </location>
</feature>
<protein>
    <submittedName>
        <fullName evidence="8">Membrane protein involved in the export of O-antigen and teichoic acid</fullName>
    </submittedName>
</protein>
<evidence type="ECO:0000256" key="7">
    <source>
        <dbReference type="SAM" id="Phobius"/>
    </source>
</evidence>
<dbReference type="PANTHER" id="PTHR30250:SF10">
    <property type="entry name" value="LIPOPOLYSACCHARIDE BIOSYNTHESIS PROTEIN WZXC"/>
    <property type="match status" value="1"/>
</dbReference>
<evidence type="ECO:0000256" key="2">
    <source>
        <dbReference type="ARBA" id="ARBA00007430"/>
    </source>
</evidence>
<reference evidence="9" key="1">
    <citation type="submission" date="2016-11" db="EMBL/GenBank/DDBJ databases">
        <authorList>
            <person name="Varghese N."/>
            <person name="Submissions S."/>
        </authorList>
    </citation>
    <scope>NUCLEOTIDE SEQUENCE [LARGE SCALE GENOMIC DNA]</scope>
    <source>
        <strain evidence="9">DSM 24724</strain>
    </source>
</reference>
<feature type="transmembrane region" description="Helical" evidence="7">
    <location>
        <begin position="22"/>
        <end position="40"/>
    </location>
</feature>
<dbReference type="GO" id="GO:0005886">
    <property type="term" value="C:plasma membrane"/>
    <property type="evidence" value="ECO:0007669"/>
    <property type="project" value="UniProtKB-SubCell"/>
</dbReference>
<evidence type="ECO:0000256" key="4">
    <source>
        <dbReference type="ARBA" id="ARBA00022692"/>
    </source>
</evidence>
<organism evidence="8 9">
    <name type="scientific">Flavobacterium chilense</name>
    <dbReference type="NCBI Taxonomy" id="946677"/>
    <lineage>
        <taxon>Bacteria</taxon>
        <taxon>Pseudomonadati</taxon>
        <taxon>Bacteroidota</taxon>
        <taxon>Flavobacteriia</taxon>
        <taxon>Flavobacteriales</taxon>
        <taxon>Flavobacteriaceae</taxon>
        <taxon>Flavobacterium</taxon>
    </lineage>
</organism>
<dbReference type="AlphaFoldDB" id="A0A1M6XYP4"/>
<feature type="transmembrane region" description="Helical" evidence="7">
    <location>
        <begin position="295"/>
        <end position="318"/>
    </location>
</feature>
<dbReference type="OrthoDB" id="9770347at2"/>
<dbReference type="CDD" id="cd13127">
    <property type="entry name" value="MATE_tuaB_like"/>
    <property type="match status" value="1"/>
</dbReference>
<keyword evidence="5 7" id="KW-1133">Transmembrane helix</keyword>
<feature type="transmembrane region" description="Helical" evidence="7">
    <location>
        <begin position="82"/>
        <end position="105"/>
    </location>
</feature>
<feature type="transmembrane region" description="Helical" evidence="7">
    <location>
        <begin position="46"/>
        <end position="70"/>
    </location>
</feature>
<dbReference type="EMBL" id="FRBT01000001">
    <property type="protein sequence ID" value="SHL11121.1"/>
    <property type="molecule type" value="Genomic_DNA"/>
</dbReference>
<proteinExistence type="inferred from homology"/>
<evidence type="ECO:0000313" key="9">
    <source>
        <dbReference type="Proteomes" id="UP000184028"/>
    </source>
</evidence>
<keyword evidence="6 7" id="KW-0472">Membrane</keyword>
<evidence type="ECO:0000256" key="5">
    <source>
        <dbReference type="ARBA" id="ARBA00022989"/>
    </source>
</evidence>
<dbReference type="InterPro" id="IPR050833">
    <property type="entry name" value="Poly_Biosynth_Transport"/>
</dbReference>
<dbReference type="STRING" id="946677.SAMN05444484_101342"/>
<feature type="transmembrane region" description="Helical" evidence="7">
    <location>
        <begin position="369"/>
        <end position="397"/>
    </location>
</feature>
<evidence type="ECO:0000256" key="6">
    <source>
        <dbReference type="ARBA" id="ARBA00023136"/>
    </source>
</evidence>
<sequence length="487" mass="53791">MQGTSLKGIATKGIFWSAVDKFAVQIGQFVVSIILARILLPEDFGLIGMLAIFIALSQTFIESGLGVGLIQRQDRIDTDFSTVFVFNLAVSSFFYLVLFLSAPLISVFFNQPQLTNLIRVLSLSLFFNAAAIVQKTKLTIAVDFKSIAKSNVMSVFVGGLFGVVAAINNYGVWSLVIQSLVGAFVSSVCLWFLSSWNPSILFSKTSFDSLFKYGSKLLVAGLYAQLLNNVYNICLGKFYPTASLGYYTRAKSFADLSAGTIVSILQQATFPILTSLQNDKVKLVSVYSRMIRMSAFLIIPIMTLIALLAKPIVILLFTEKWSSLIPLLQWMVFARIFLPMSAINMNLLNAVGRSDLFLKVDLSKLPLTILALIITIPLGLKAIIIGHVITSALSFLINAYLPGKFYGYGAIEQLKDMIPVFIATIGMTIPVFVTLFFINNLVIQLFLGCIIGGVTYLSICRVLKLEELEEGWKLFLILKRKILKNTK</sequence>
<accession>A0A1M6XYP4</accession>
<name>A0A1M6XYP4_9FLAO</name>
<keyword evidence="9" id="KW-1185">Reference proteome</keyword>
<keyword evidence="3" id="KW-1003">Cell membrane</keyword>
<feature type="transmembrane region" description="Helical" evidence="7">
    <location>
        <begin position="417"/>
        <end position="438"/>
    </location>
</feature>
<comment type="similarity">
    <text evidence="2">Belongs to the polysaccharide synthase family.</text>
</comment>